<organism evidence="2 3">
    <name type="scientific">Popillia japonica</name>
    <name type="common">Japanese beetle</name>
    <dbReference type="NCBI Taxonomy" id="7064"/>
    <lineage>
        <taxon>Eukaryota</taxon>
        <taxon>Metazoa</taxon>
        <taxon>Ecdysozoa</taxon>
        <taxon>Arthropoda</taxon>
        <taxon>Hexapoda</taxon>
        <taxon>Insecta</taxon>
        <taxon>Pterygota</taxon>
        <taxon>Neoptera</taxon>
        <taxon>Endopterygota</taxon>
        <taxon>Coleoptera</taxon>
        <taxon>Polyphaga</taxon>
        <taxon>Scarabaeiformia</taxon>
        <taxon>Scarabaeidae</taxon>
        <taxon>Rutelinae</taxon>
        <taxon>Popillia</taxon>
    </lineage>
</organism>
<reference evidence="2 3" key="1">
    <citation type="journal article" date="2024" name="BMC Genomics">
        <title>De novo assembly and annotation of Popillia japonica's genome with initial clues to its potential as an invasive pest.</title>
        <authorList>
            <person name="Cucini C."/>
            <person name="Boschi S."/>
            <person name="Funari R."/>
            <person name="Cardaioli E."/>
            <person name="Iannotti N."/>
            <person name="Marturano G."/>
            <person name="Paoli F."/>
            <person name="Bruttini M."/>
            <person name="Carapelli A."/>
            <person name="Frati F."/>
            <person name="Nardi F."/>
        </authorList>
    </citation>
    <scope>NUCLEOTIDE SEQUENCE [LARGE SCALE GENOMIC DNA]</scope>
    <source>
        <strain evidence="2">DMR45628</strain>
    </source>
</reference>
<accession>A0AAW1N398</accession>
<keyword evidence="3" id="KW-1185">Reference proteome</keyword>
<proteinExistence type="predicted"/>
<feature type="compositionally biased region" description="Basic and acidic residues" evidence="1">
    <location>
        <begin position="75"/>
        <end position="85"/>
    </location>
</feature>
<name>A0AAW1N398_POPJA</name>
<sequence length="85" mass="10027">MCESNYPDFPSIKSKRCNEMDEKRSLGWILDHHLDAIEPENTLLSTRSARVKNSYCKKFNLTNTSRKNNTKKRTREINPTKDFYA</sequence>
<dbReference type="EMBL" id="JASPKY010000016">
    <property type="protein sequence ID" value="KAK9752960.1"/>
    <property type="molecule type" value="Genomic_DNA"/>
</dbReference>
<gene>
    <name evidence="2" type="ORF">QE152_g3748</name>
</gene>
<feature type="region of interest" description="Disordered" evidence="1">
    <location>
        <begin position="65"/>
        <end position="85"/>
    </location>
</feature>
<evidence type="ECO:0000313" key="2">
    <source>
        <dbReference type="EMBL" id="KAK9752960.1"/>
    </source>
</evidence>
<evidence type="ECO:0000256" key="1">
    <source>
        <dbReference type="SAM" id="MobiDB-lite"/>
    </source>
</evidence>
<protein>
    <submittedName>
        <fullName evidence="2">Uncharacterized protein</fullName>
    </submittedName>
</protein>
<dbReference type="AlphaFoldDB" id="A0AAW1N398"/>
<evidence type="ECO:0000313" key="3">
    <source>
        <dbReference type="Proteomes" id="UP001458880"/>
    </source>
</evidence>
<dbReference type="Proteomes" id="UP001458880">
    <property type="component" value="Unassembled WGS sequence"/>
</dbReference>
<comment type="caution">
    <text evidence="2">The sequence shown here is derived from an EMBL/GenBank/DDBJ whole genome shotgun (WGS) entry which is preliminary data.</text>
</comment>